<proteinExistence type="predicted"/>
<feature type="chain" id="PRO_5045382942" evidence="1">
    <location>
        <begin position="27"/>
        <end position="933"/>
    </location>
</feature>
<dbReference type="SUPFAM" id="SSF56935">
    <property type="entry name" value="Porins"/>
    <property type="match status" value="1"/>
</dbReference>
<accession>A0ABX4EHJ1</accession>
<gene>
    <name evidence="3" type="ORF">CIK91_08910</name>
</gene>
<evidence type="ECO:0000259" key="2">
    <source>
        <dbReference type="Pfam" id="PF07715"/>
    </source>
</evidence>
<dbReference type="NCBIfam" id="TIGR04056">
    <property type="entry name" value="OMP_RagA_SusC"/>
    <property type="match status" value="1"/>
</dbReference>
<keyword evidence="4" id="KW-1185">Reference proteome</keyword>
<evidence type="ECO:0000256" key="1">
    <source>
        <dbReference type="SAM" id="SignalP"/>
    </source>
</evidence>
<name>A0ABX4EHJ1_SEGBR</name>
<dbReference type="RefSeq" id="WP_094448655.1">
    <property type="nucleotide sequence ID" value="NZ_CP091802.1"/>
</dbReference>
<dbReference type="EMBL" id="NPJF01000041">
    <property type="protein sequence ID" value="OYP54619.1"/>
    <property type="molecule type" value="Genomic_DNA"/>
</dbReference>
<organism evidence="3 4">
    <name type="scientific">Segatella bryantii</name>
    <name type="common">Prevotella bryantii</name>
    <dbReference type="NCBI Taxonomy" id="77095"/>
    <lineage>
        <taxon>Bacteria</taxon>
        <taxon>Pseudomonadati</taxon>
        <taxon>Bacteroidota</taxon>
        <taxon>Bacteroidia</taxon>
        <taxon>Bacteroidales</taxon>
        <taxon>Prevotellaceae</taxon>
        <taxon>Segatella</taxon>
    </lineage>
</organism>
<feature type="domain" description="TonB-dependent receptor plug" evidence="2">
    <location>
        <begin position="40"/>
        <end position="131"/>
    </location>
</feature>
<sequence length="933" mass="104902">MKQPKKYTKSVMAFSLAAIASVSANAQTVADTAEVKVAFGSKAKSELLGGISAVDMKDLTQKNYNTYSLDALQAYAGGYNGQLWNMGDALILVDGVPRDANNVNPSEIDQITFLKSASAVVLYGSRAAKGAVLITTKRGHTDGLKVSVRGNVSLFTPKEYPTFLGAAQYMSLYNESLVNDGDKPAFTDTDIYNFASGRNPYRYHSNDFFSKDYLKKSYTRYEGQAEFEGGGKYAHFYAQVGFYHQGDLINFGEGKDNHTNRLNFRGNIDLRLNDWITGWVNSSASFYDLRGDRSNYWSKSATLRPTSKNALSPLLPISMMNPDVVDMMKMIRNSSNVIDGQYLIGGTLTDQSNPFADMYAAGYNTYTSRQLQFDAGIKFDLNKVLKGLSFTTQVAIDYNTSYNASIQNEYAYYIPTWSNQNGYDEIISLEKKMIDKFTANQNVSDSHDKQTIFFSGQFDWARQFNQHAVGATLLAHAYQLSNDGEYHHTSNANLGLNLNYNYAHRYYADLSMAAVHSAKLAEGHRGAISPVGTLGWRLSEEKFMEGTKGWLDDLKLTASYGVVNEDLDLEKYYMYDDIFTATGTWWGWSESANAMQTSDSQRGENVDLGFIKRKEFRFGLDASFGKGLVKLNANYFNVKFDGLVITPEANFPSYYHTYWPVSTFLPNYNYNIQNRSGFDFTVDFHKNLGEVDLQAGVTGMYVTNKNSRVSELVEYDWQKSEGARIDAIRGYQCLGFFADEADIAANATVNDKTKPGDLKYKDQNEDGKIDSKDRVVLGHWNPDFYLGFHFTAKYKGFTFFMNWTGDFGGMGLKNNEYAWCYGERKYSDMALGRWTPETANSATYPRLTASNNDLSFVDSDFWTYKTSALRLNKVQFTYDFPANMFAGKWINGLSVYVSGNSLLTIAKERKYMETSVGSAPQTRSYNLGVKVNF</sequence>
<reference evidence="3 4" key="1">
    <citation type="submission" date="2017-08" db="EMBL/GenBank/DDBJ databases">
        <title>Comparative genomics of non-oral Prevotella species.</title>
        <authorList>
            <person name="Accetto T."/>
            <person name="Nograsek B."/>
            <person name="Avgustin G."/>
        </authorList>
    </citation>
    <scope>NUCLEOTIDE SEQUENCE [LARGE SCALE GENOMIC DNA]</scope>
    <source>
        <strain evidence="3 4">TC1-1</strain>
    </source>
</reference>
<dbReference type="Gene3D" id="2.170.130.10">
    <property type="entry name" value="TonB-dependent receptor, plug domain"/>
    <property type="match status" value="1"/>
</dbReference>
<dbReference type="Proteomes" id="UP000216189">
    <property type="component" value="Unassembled WGS sequence"/>
</dbReference>
<feature type="signal peptide" evidence="1">
    <location>
        <begin position="1"/>
        <end position="26"/>
    </location>
</feature>
<protein>
    <submittedName>
        <fullName evidence="3">SusC/RagA family protein</fullName>
    </submittedName>
</protein>
<dbReference type="InterPro" id="IPR012910">
    <property type="entry name" value="Plug_dom"/>
</dbReference>
<dbReference type="InterPro" id="IPR023996">
    <property type="entry name" value="TonB-dep_OMP_SusC/RagA"/>
</dbReference>
<keyword evidence="1" id="KW-0732">Signal</keyword>
<evidence type="ECO:0000313" key="3">
    <source>
        <dbReference type="EMBL" id="OYP54619.1"/>
    </source>
</evidence>
<comment type="caution">
    <text evidence="3">The sequence shown here is derived from an EMBL/GenBank/DDBJ whole genome shotgun (WGS) entry which is preliminary data.</text>
</comment>
<evidence type="ECO:0000313" key="4">
    <source>
        <dbReference type="Proteomes" id="UP000216189"/>
    </source>
</evidence>
<dbReference type="InterPro" id="IPR037066">
    <property type="entry name" value="Plug_dom_sf"/>
</dbReference>
<dbReference type="Pfam" id="PF07715">
    <property type="entry name" value="Plug"/>
    <property type="match status" value="1"/>
</dbReference>